<evidence type="ECO:0000259" key="3">
    <source>
        <dbReference type="PROSITE" id="PS50048"/>
    </source>
</evidence>
<dbReference type="AlphaFoldDB" id="A0A9P4NDV1"/>
<name>A0A9P4NDV1_9PEZI</name>
<accession>A0A9P4NDV1</accession>
<dbReference type="OrthoDB" id="416217at2759"/>
<dbReference type="InterPro" id="IPR021858">
    <property type="entry name" value="Fun_TF"/>
</dbReference>
<reference evidence="4" key="1">
    <citation type="journal article" date="2020" name="Stud. Mycol.">
        <title>101 Dothideomycetes genomes: a test case for predicting lifestyles and emergence of pathogens.</title>
        <authorList>
            <person name="Haridas S."/>
            <person name="Albert R."/>
            <person name="Binder M."/>
            <person name="Bloem J."/>
            <person name="Labutti K."/>
            <person name="Salamov A."/>
            <person name="Andreopoulos B."/>
            <person name="Baker S."/>
            <person name="Barry K."/>
            <person name="Bills G."/>
            <person name="Bluhm B."/>
            <person name="Cannon C."/>
            <person name="Castanera R."/>
            <person name="Culley D."/>
            <person name="Daum C."/>
            <person name="Ezra D."/>
            <person name="Gonzalez J."/>
            <person name="Henrissat B."/>
            <person name="Kuo A."/>
            <person name="Liang C."/>
            <person name="Lipzen A."/>
            <person name="Lutzoni F."/>
            <person name="Magnuson J."/>
            <person name="Mondo S."/>
            <person name="Nolan M."/>
            <person name="Ohm R."/>
            <person name="Pangilinan J."/>
            <person name="Park H.-J."/>
            <person name="Ramirez L."/>
            <person name="Alfaro M."/>
            <person name="Sun H."/>
            <person name="Tritt A."/>
            <person name="Yoshinaga Y."/>
            <person name="Zwiers L.-H."/>
            <person name="Turgeon B."/>
            <person name="Goodwin S."/>
            <person name="Spatafora J."/>
            <person name="Crous P."/>
            <person name="Grigoriev I."/>
        </authorList>
    </citation>
    <scope>NUCLEOTIDE SEQUENCE</scope>
    <source>
        <strain evidence="4">CBS 130266</strain>
    </source>
</reference>
<dbReference type="SMART" id="SM00066">
    <property type="entry name" value="GAL4"/>
    <property type="match status" value="1"/>
</dbReference>
<dbReference type="Pfam" id="PF11951">
    <property type="entry name" value="Fungal_trans_2"/>
    <property type="match status" value="1"/>
</dbReference>
<evidence type="ECO:0000313" key="4">
    <source>
        <dbReference type="EMBL" id="KAF2416084.1"/>
    </source>
</evidence>
<dbReference type="InterPro" id="IPR036864">
    <property type="entry name" value="Zn2-C6_fun-type_DNA-bd_sf"/>
</dbReference>
<dbReference type="Gene3D" id="4.10.240.10">
    <property type="entry name" value="Zn(2)-C6 fungal-type DNA-binding domain"/>
    <property type="match status" value="1"/>
</dbReference>
<keyword evidence="1" id="KW-0539">Nucleus</keyword>
<sequence>MSNVERQNHNPPEIRRRRGHKKSKLGCLECKRRKIKCDEKRPACSRCILSLNNCLYPTPQLPPVTKAREHGLSTPCPSSSLLSASPNLSSYFPKSPSLSDGAREINVFDTTKDPMVSSDIDLYHHYLQHTGHTLTHFRGDKGVLQIGMPTLALKSKTVFHSILAVSAVCICCDLIYKNTPPDPETVQSLLLRGYKYFNLATEKMRESISRADPSETEVLLASSILLVPFATASQQVSHWISSRSASHGSERLLSSTPRDVSVMLRGINSTLQALCTSVSTSYPDVPRGSENEAENSSMLVESDNTSTCPAPSWNHVLFQMVATSSEGAFSRLQARLEQESLARDQRTSDSGLDACIAAFDVLCNIRNTVFSPTQSTAPPPANSRLLKILTSDTQIAPWLLAYAKRPMLPEPGQPLTAWFLSFLVQVPQHYLDLVIPLLDQRLENSTNGPENFARTNLTADQVLALDIYAHWSVLMFLVEEESWWIGVLPSVTLTGLVARYGVDFVDPLTHRPFLVEEQWWPGSMLKIMREFKGCS</sequence>
<dbReference type="InterPro" id="IPR001138">
    <property type="entry name" value="Zn2Cys6_DnaBD"/>
</dbReference>
<gene>
    <name evidence="4" type="ORF">EJ08DRAFT_119450</name>
</gene>
<evidence type="ECO:0000256" key="1">
    <source>
        <dbReference type="ARBA" id="ARBA00023242"/>
    </source>
</evidence>
<dbReference type="PROSITE" id="PS00463">
    <property type="entry name" value="ZN2_CY6_FUNGAL_1"/>
    <property type="match status" value="1"/>
</dbReference>
<dbReference type="PROSITE" id="PS50048">
    <property type="entry name" value="ZN2_CY6_FUNGAL_2"/>
    <property type="match status" value="1"/>
</dbReference>
<dbReference type="InterPro" id="IPR053157">
    <property type="entry name" value="Sterol_Uptake_Regulator"/>
</dbReference>
<dbReference type="PANTHER" id="PTHR47784:SF5">
    <property type="entry name" value="STEROL UPTAKE CONTROL PROTEIN 2"/>
    <property type="match status" value="1"/>
</dbReference>
<keyword evidence="5" id="KW-1185">Reference proteome</keyword>
<evidence type="ECO:0000313" key="5">
    <source>
        <dbReference type="Proteomes" id="UP000800235"/>
    </source>
</evidence>
<feature type="region of interest" description="Disordered" evidence="2">
    <location>
        <begin position="282"/>
        <end position="304"/>
    </location>
</feature>
<dbReference type="Pfam" id="PF00172">
    <property type="entry name" value="Zn_clus"/>
    <property type="match status" value="1"/>
</dbReference>
<protein>
    <recommendedName>
        <fullName evidence="3">Zn(2)-C6 fungal-type domain-containing protein</fullName>
    </recommendedName>
</protein>
<dbReference type="GO" id="GO:0001228">
    <property type="term" value="F:DNA-binding transcription activator activity, RNA polymerase II-specific"/>
    <property type="evidence" value="ECO:0007669"/>
    <property type="project" value="TreeGrafter"/>
</dbReference>
<comment type="caution">
    <text evidence="4">The sequence shown here is derived from an EMBL/GenBank/DDBJ whole genome shotgun (WGS) entry which is preliminary data.</text>
</comment>
<dbReference type="CDD" id="cd00067">
    <property type="entry name" value="GAL4"/>
    <property type="match status" value="1"/>
</dbReference>
<dbReference type="PANTHER" id="PTHR47784">
    <property type="entry name" value="STEROL UPTAKE CONTROL PROTEIN 2"/>
    <property type="match status" value="1"/>
</dbReference>
<organism evidence="4 5">
    <name type="scientific">Tothia fuscella</name>
    <dbReference type="NCBI Taxonomy" id="1048955"/>
    <lineage>
        <taxon>Eukaryota</taxon>
        <taxon>Fungi</taxon>
        <taxon>Dikarya</taxon>
        <taxon>Ascomycota</taxon>
        <taxon>Pezizomycotina</taxon>
        <taxon>Dothideomycetes</taxon>
        <taxon>Pleosporomycetidae</taxon>
        <taxon>Venturiales</taxon>
        <taxon>Cylindrosympodiaceae</taxon>
        <taxon>Tothia</taxon>
    </lineage>
</organism>
<proteinExistence type="predicted"/>
<feature type="domain" description="Zn(2)-C6 fungal-type" evidence="3">
    <location>
        <begin position="26"/>
        <end position="56"/>
    </location>
</feature>
<dbReference type="EMBL" id="MU007170">
    <property type="protein sequence ID" value="KAF2416084.1"/>
    <property type="molecule type" value="Genomic_DNA"/>
</dbReference>
<dbReference type="Proteomes" id="UP000800235">
    <property type="component" value="Unassembled WGS sequence"/>
</dbReference>
<dbReference type="GO" id="GO:0008270">
    <property type="term" value="F:zinc ion binding"/>
    <property type="evidence" value="ECO:0007669"/>
    <property type="project" value="InterPro"/>
</dbReference>
<feature type="compositionally biased region" description="Polar residues" evidence="2">
    <location>
        <begin position="294"/>
        <end position="304"/>
    </location>
</feature>
<evidence type="ECO:0000256" key="2">
    <source>
        <dbReference type="SAM" id="MobiDB-lite"/>
    </source>
</evidence>
<dbReference type="SUPFAM" id="SSF57701">
    <property type="entry name" value="Zn2/Cys6 DNA-binding domain"/>
    <property type="match status" value="1"/>
</dbReference>